<name>S4MIP3_9ACTN</name>
<dbReference type="AlphaFoldDB" id="S4MIP3"/>
<reference evidence="1 2" key="1">
    <citation type="submission" date="2013-02" db="EMBL/GenBank/DDBJ databases">
        <title>Draft Genome Sequence of Streptomyces afghaniensis, Which Produces Compounds of the Julimycin B-Complex.</title>
        <authorList>
            <person name="Gruening B.A."/>
            <person name="Praeg A."/>
            <person name="Erxleben A."/>
            <person name="Guenther S."/>
            <person name="Fiedler H.-P."/>
            <person name="Goodfellow M."/>
            <person name="Mueller M."/>
        </authorList>
    </citation>
    <scope>NUCLEOTIDE SEQUENCE [LARGE SCALE GENOMIC DNA]</scope>
    <source>
        <strain evidence="1 2">772</strain>
    </source>
</reference>
<protein>
    <submittedName>
        <fullName evidence="1">Uncharacterized protein</fullName>
    </submittedName>
</protein>
<proteinExistence type="predicted"/>
<gene>
    <name evidence="1" type="ORF">STAFG_7528</name>
</gene>
<dbReference type="EMBL" id="AOPY01001633">
    <property type="protein sequence ID" value="EPJ35460.1"/>
    <property type="molecule type" value="Genomic_DNA"/>
</dbReference>
<evidence type="ECO:0000313" key="2">
    <source>
        <dbReference type="Proteomes" id="UP000015001"/>
    </source>
</evidence>
<dbReference type="HOGENOM" id="CLU_3398672_0_0_11"/>
<sequence length="31" mass="3720">MKERTVGFYEVVVSKHGEARRIPDQMDWEEP</sequence>
<keyword evidence="2" id="KW-1185">Reference proteome</keyword>
<accession>S4MIP3</accession>
<comment type="caution">
    <text evidence="1">The sequence shown here is derived from an EMBL/GenBank/DDBJ whole genome shotgun (WGS) entry which is preliminary data.</text>
</comment>
<organism evidence="1 2">
    <name type="scientific">Streptomyces afghaniensis 772</name>
    <dbReference type="NCBI Taxonomy" id="1283301"/>
    <lineage>
        <taxon>Bacteria</taxon>
        <taxon>Bacillati</taxon>
        <taxon>Actinomycetota</taxon>
        <taxon>Actinomycetes</taxon>
        <taxon>Kitasatosporales</taxon>
        <taxon>Streptomycetaceae</taxon>
        <taxon>Streptomyces</taxon>
    </lineage>
</organism>
<evidence type="ECO:0000313" key="1">
    <source>
        <dbReference type="EMBL" id="EPJ35460.1"/>
    </source>
</evidence>
<dbReference type="Proteomes" id="UP000015001">
    <property type="component" value="Unassembled WGS sequence"/>
</dbReference>
<dbReference type="PATRIC" id="fig|1283301.3.peg.7471"/>